<dbReference type="EC" id="2.6.1.39" evidence="8"/>
<dbReference type="EMBL" id="FP475956">
    <property type="protein sequence ID" value="CAZ89934.1"/>
    <property type="molecule type" value="Genomic_DNA"/>
</dbReference>
<evidence type="ECO:0000313" key="11">
    <source>
        <dbReference type="Proteomes" id="UP000078599"/>
    </source>
</evidence>
<dbReference type="GO" id="GO:0047536">
    <property type="term" value="F:2-aminoadipate transaminase activity"/>
    <property type="evidence" value="ECO:0007669"/>
    <property type="project" value="UniProtKB-EC"/>
</dbReference>
<dbReference type="PANTHER" id="PTHR42790:SF19">
    <property type="entry name" value="KYNURENINE_ALPHA-AMINOADIPATE AMINOTRANSFERASE, MITOCHONDRIAL"/>
    <property type="match status" value="1"/>
</dbReference>
<dbReference type="KEGG" id="thi:THI_3338"/>
<comment type="cofactor">
    <cofactor evidence="1">
        <name>pyridoxal 5'-phosphate</name>
        <dbReference type="ChEBI" id="CHEBI:597326"/>
    </cofactor>
</comment>
<gene>
    <name evidence="9" type="primary">lysN</name>
    <name evidence="8" type="ordered locus">THI_3338</name>
    <name evidence="9" type="ORF">THICB1_70225</name>
</gene>
<evidence type="ECO:0000256" key="3">
    <source>
        <dbReference type="ARBA" id="ARBA00011738"/>
    </source>
</evidence>
<dbReference type="eggNOG" id="COG1167">
    <property type="taxonomic scope" value="Bacteria"/>
</dbReference>
<evidence type="ECO:0000256" key="6">
    <source>
        <dbReference type="ARBA" id="ARBA00022898"/>
    </source>
</evidence>
<dbReference type="AlphaFoldDB" id="D6CN06"/>
<keyword evidence="5 8" id="KW-0808">Transferase</keyword>
<evidence type="ECO:0000313" key="10">
    <source>
        <dbReference type="Proteomes" id="UP000002372"/>
    </source>
</evidence>
<dbReference type="GO" id="GO:1901605">
    <property type="term" value="P:alpha-amino acid metabolic process"/>
    <property type="evidence" value="ECO:0007669"/>
    <property type="project" value="TreeGrafter"/>
</dbReference>
<dbReference type="SUPFAM" id="SSF53383">
    <property type="entry name" value="PLP-dependent transferases"/>
    <property type="match status" value="1"/>
</dbReference>
<evidence type="ECO:0000259" key="7">
    <source>
        <dbReference type="Pfam" id="PF00155"/>
    </source>
</evidence>
<protein>
    <submittedName>
        <fullName evidence="8">2-aminoadipate transaminase</fullName>
        <ecNumber evidence="8">2.6.1.39</ecNumber>
    </submittedName>
</protein>
<dbReference type="HOGENOM" id="CLU_017584_0_6_4"/>
<reference evidence="9 11" key="4">
    <citation type="submission" date="2015-03" db="EMBL/GenBank/DDBJ databases">
        <authorList>
            <person name="Regsiter A."/>
            <person name="william w."/>
        </authorList>
    </citation>
    <scope>NUCLEOTIDE SEQUENCE [LARGE SCALE GENOMIC DNA]</scope>
    <source>
        <strain evidence="9 11">CB1</strain>
    </source>
</reference>
<dbReference type="InterPro" id="IPR015422">
    <property type="entry name" value="PyrdxlP-dep_Trfase_small"/>
</dbReference>
<evidence type="ECO:0000313" key="9">
    <source>
        <dbReference type="EMBL" id="CQR37674.1"/>
    </source>
</evidence>
<comment type="subunit">
    <text evidence="3">Homodimer.</text>
</comment>
<evidence type="ECO:0000256" key="4">
    <source>
        <dbReference type="ARBA" id="ARBA00022576"/>
    </source>
</evidence>
<dbReference type="PANTHER" id="PTHR42790">
    <property type="entry name" value="AMINOTRANSFERASE"/>
    <property type="match status" value="1"/>
</dbReference>
<dbReference type="Pfam" id="PF00155">
    <property type="entry name" value="Aminotran_1_2"/>
    <property type="match status" value="1"/>
</dbReference>
<dbReference type="InterPro" id="IPR015421">
    <property type="entry name" value="PyrdxlP-dep_Trfase_major"/>
</dbReference>
<dbReference type="RefSeq" id="WP_013107187.1">
    <property type="nucleotide sequence ID" value="NC_014145.1"/>
</dbReference>
<comment type="similarity">
    <text evidence="2">Belongs to the class-I pyridoxal-phosphate-dependent aminotransferase family.</text>
</comment>
<evidence type="ECO:0000313" key="8">
    <source>
        <dbReference type="EMBL" id="CAZ89934.1"/>
    </source>
</evidence>
<keyword evidence="11" id="KW-1185">Reference proteome</keyword>
<sequence length="403" mass="43188">MTLTLSQRSAHYTPSPIRELLNLTEQPGMISLAGGLPAPESFPVQALRAACVDVLDTQAQGALQYGPSEGIAPLREWVAAHLRAQGIEAQADEVLITSGSQQGLDLVGRVLIDPGSTVLVERPTYLGALQAFAPYGPRFVDLDEDAEGALPTLDDPAHGSARMVYLQPNFRNPTGQTMTAARRTQWARALRGRPIALVEDNPYSELWFDGPPPAPVAAQLPGQSLVLGTFSKVLSPGLRLGYVHGPHEVIAKMALARQAADLQTSSLTQRLVLKVLEGGLLDVQLPHIRALYRAQRDAMLAALSRHMPGSVHWETPQGGMFIWLSLPQGADATALLPLALQRKVAYVPGTAFYAAGAAPRHTLRLSYATATPPQIETAIARLGEVFYAAHPPEPRHAPSVLAA</sequence>
<name>D6CN06_THIA3</name>
<evidence type="ECO:0000256" key="5">
    <source>
        <dbReference type="ARBA" id="ARBA00022679"/>
    </source>
</evidence>
<keyword evidence="6" id="KW-0663">Pyridoxal phosphate</keyword>
<organism evidence="8 10">
    <name type="scientific">Thiomonas arsenitoxydans (strain DSM 22701 / CIP 110005 / 3As)</name>
    <dbReference type="NCBI Taxonomy" id="426114"/>
    <lineage>
        <taxon>Bacteria</taxon>
        <taxon>Pseudomonadati</taxon>
        <taxon>Pseudomonadota</taxon>
        <taxon>Betaproteobacteria</taxon>
        <taxon>Burkholderiales</taxon>
        <taxon>Thiomonas</taxon>
    </lineage>
</organism>
<reference evidence="8" key="3">
    <citation type="submission" date="2010-07" db="EMBL/GenBank/DDBJ databases">
        <authorList>
            <person name="Genoscope - CEA"/>
        </authorList>
    </citation>
    <scope>NUCLEOTIDE SEQUENCE</scope>
    <source>
        <strain evidence="8">3As</strain>
    </source>
</reference>
<dbReference type="EMBL" id="CTRI01000029">
    <property type="protein sequence ID" value="CQR37674.1"/>
    <property type="molecule type" value="Genomic_DNA"/>
</dbReference>
<proteinExistence type="inferred from homology"/>
<dbReference type="InterPro" id="IPR050859">
    <property type="entry name" value="Class-I_PLP-dep_aminotransf"/>
</dbReference>
<dbReference type="Gene3D" id="3.90.1150.10">
    <property type="entry name" value="Aspartate Aminotransferase, domain 1"/>
    <property type="match status" value="1"/>
</dbReference>
<dbReference type="Gene3D" id="3.40.640.10">
    <property type="entry name" value="Type I PLP-dependent aspartate aminotransferase-like (Major domain)"/>
    <property type="match status" value="1"/>
</dbReference>
<dbReference type="InterPro" id="IPR015424">
    <property type="entry name" value="PyrdxlP-dep_Trfase"/>
</dbReference>
<evidence type="ECO:0000256" key="2">
    <source>
        <dbReference type="ARBA" id="ARBA00007441"/>
    </source>
</evidence>
<reference key="1">
    <citation type="submission" date="2009-07" db="EMBL/GenBank/DDBJ databases">
        <authorList>
            <person name="Genoscope - CEA"/>
        </authorList>
    </citation>
    <scope>NUCLEOTIDE SEQUENCE</scope>
    <source>
        <strain>3As</strain>
    </source>
</reference>
<dbReference type="Proteomes" id="UP000078599">
    <property type="component" value="Unassembled WGS sequence"/>
</dbReference>
<dbReference type="OrthoDB" id="9804020at2"/>
<dbReference type="Proteomes" id="UP000002372">
    <property type="component" value="Chromosome"/>
</dbReference>
<keyword evidence="4 8" id="KW-0032">Aminotransferase</keyword>
<reference evidence="10" key="2">
    <citation type="journal article" date="2010" name="PLoS Genet.">
        <title>Structure, function, and evolution of the Thiomonas spp. genome.</title>
        <authorList>
            <person name="Arsene-Ploetze F."/>
            <person name="Koechler S."/>
            <person name="Marchal M."/>
            <person name="Coppee J.Y."/>
            <person name="Chandler M."/>
            <person name="Bonnefoy V."/>
            <person name="Brochier-Armanet C."/>
            <person name="Barakat M."/>
            <person name="Barbe V."/>
            <person name="Battaglia-Brunet F."/>
            <person name="Bruneel O."/>
            <person name="Bryan C.G."/>
            <person name="Cleiss-Arnold J."/>
            <person name="Cruveiller S."/>
            <person name="Erhardt M."/>
            <person name="Heinrich-Salmeron A."/>
            <person name="Hommais F."/>
            <person name="Joulian C."/>
            <person name="Krin E."/>
            <person name="Lieutaud A."/>
            <person name="Lievremont D."/>
            <person name="Michel C."/>
            <person name="Muller D."/>
            <person name="Ortet P."/>
            <person name="Proux C."/>
            <person name="Siguier P."/>
            <person name="Roche D."/>
            <person name="Rouy Z."/>
            <person name="Salvignol G."/>
            <person name="Slyemi D."/>
            <person name="Talla E."/>
            <person name="Weiss S."/>
            <person name="Weissenbach J."/>
            <person name="Medigue C."/>
            <person name="Bertin P.N."/>
        </authorList>
    </citation>
    <scope>NUCLEOTIDE SEQUENCE [LARGE SCALE GENOMIC DNA]</scope>
    <source>
        <strain evidence="10">DSM 22701 / CIP 110005 / 3As</strain>
    </source>
</reference>
<evidence type="ECO:0000256" key="1">
    <source>
        <dbReference type="ARBA" id="ARBA00001933"/>
    </source>
</evidence>
<accession>D6CN06</accession>
<dbReference type="FunFam" id="3.40.640.10:FF:000053">
    <property type="entry name" value="Aminotransferase, class I"/>
    <property type="match status" value="1"/>
</dbReference>
<dbReference type="InterPro" id="IPR004839">
    <property type="entry name" value="Aminotransferase_I/II_large"/>
</dbReference>
<dbReference type="CDD" id="cd00609">
    <property type="entry name" value="AAT_like"/>
    <property type="match status" value="1"/>
</dbReference>
<dbReference type="GO" id="GO:0030170">
    <property type="term" value="F:pyridoxal phosphate binding"/>
    <property type="evidence" value="ECO:0007669"/>
    <property type="project" value="InterPro"/>
</dbReference>
<feature type="domain" description="Aminotransferase class I/classII large" evidence="7">
    <location>
        <begin position="43"/>
        <end position="382"/>
    </location>
</feature>